<feature type="region of interest" description="Disordered" evidence="7">
    <location>
        <begin position="451"/>
        <end position="489"/>
    </location>
</feature>
<dbReference type="Gene3D" id="1.25.40.10">
    <property type="entry name" value="Tetratricopeptide repeat domain"/>
    <property type="match status" value="2"/>
</dbReference>
<accession>A0A7S2CJB3</accession>
<dbReference type="SUPFAM" id="SSF48452">
    <property type="entry name" value="TPR-like"/>
    <property type="match status" value="1"/>
</dbReference>
<keyword evidence="2" id="KW-0963">Cytoplasm</keyword>
<comment type="subcellular location">
    <subcellularLocation>
        <location evidence="1">Cytoplasm</location>
    </subcellularLocation>
</comment>
<dbReference type="InterPro" id="IPR051476">
    <property type="entry name" value="Bac_ResReg_Asp_Phosphatase"/>
</dbReference>
<dbReference type="SMART" id="SM00028">
    <property type="entry name" value="TPR"/>
    <property type="match status" value="3"/>
</dbReference>
<dbReference type="GO" id="GO:0005929">
    <property type="term" value="C:cilium"/>
    <property type="evidence" value="ECO:0007669"/>
    <property type="project" value="TreeGrafter"/>
</dbReference>
<dbReference type="Pfam" id="PF13181">
    <property type="entry name" value="TPR_8"/>
    <property type="match status" value="1"/>
</dbReference>
<evidence type="ECO:0000256" key="7">
    <source>
        <dbReference type="SAM" id="MobiDB-lite"/>
    </source>
</evidence>
<evidence type="ECO:0000256" key="3">
    <source>
        <dbReference type="ARBA" id="ARBA00022737"/>
    </source>
</evidence>
<reference evidence="8" key="1">
    <citation type="submission" date="2021-01" db="EMBL/GenBank/DDBJ databases">
        <authorList>
            <person name="Corre E."/>
            <person name="Pelletier E."/>
            <person name="Niang G."/>
            <person name="Scheremetjew M."/>
            <person name="Finn R."/>
            <person name="Kale V."/>
            <person name="Holt S."/>
            <person name="Cochrane G."/>
            <person name="Meng A."/>
            <person name="Brown T."/>
            <person name="Cohen L."/>
        </authorList>
    </citation>
    <scope>NUCLEOTIDE SEQUENCE</scope>
    <source>
        <strain evidence="8">CCMP2222</strain>
    </source>
</reference>
<evidence type="ECO:0000256" key="5">
    <source>
        <dbReference type="ARBA" id="ARBA00040665"/>
    </source>
</evidence>
<keyword evidence="4 6" id="KW-0802">TPR repeat</keyword>
<dbReference type="PROSITE" id="PS50005">
    <property type="entry name" value="TPR"/>
    <property type="match status" value="1"/>
</dbReference>
<dbReference type="GO" id="GO:0003341">
    <property type="term" value="P:cilium movement"/>
    <property type="evidence" value="ECO:0007669"/>
    <property type="project" value="TreeGrafter"/>
</dbReference>
<evidence type="ECO:0000256" key="1">
    <source>
        <dbReference type="ARBA" id="ARBA00004496"/>
    </source>
</evidence>
<dbReference type="PANTHER" id="PTHR46630">
    <property type="entry name" value="TETRATRICOPEPTIDE REPEAT PROTEIN 29"/>
    <property type="match status" value="1"/>
</dbReference>
<dbReference type="InterPro" id="IPR019734">
    <property type="entry name" value="TPR_rpt"/>
</dbReference>
<dbReference type="InterPro" id="IPR011990">
    <property type="entry name" value="TPR-like_helical_dom_sf"/>
</dbReference>
<feature type="repeat" description="TPR" evidence="6">
    <location>
        <begin position="299"/>
        <end position="332"/>
    </location>
</feature>
<dbReference type="Pfam" id="PF13424">
    <property type="entry name" value="TPR_12"/>
    <property type="match status" value="1"/>
</dbReference>
<evidence type="ECO:0000256" key="2">
    <source>
        <dbReference type="ARBA" id="ARBA00022490"/>
    </source>
</evidence>
<sequence length="489" mass="55238">MPRRRAVRQVRADHGMGGPRVLDCRQGAVLQLRIHALPSLRRAALWLVLLVQWPCVLVASKIDEGPEVATEQVKQEAVLEVKYARMKAAYGLEDRRTLEVFFELFDIWIMLYRLNKADKALQEVMPACEWRRDEFTVKASQAIAFTRWKQGRYREALSRFHEMEGMVGRSPALCENIGHTYNTLGFYDQAEHYFRDALTLIKQFGDPKANEGGILLGLAGMQERKGEYKEALPTSIAAYDYFAGRDKKRGWGSSLTAKAAMQLSKVHLKLGRTREAEKYVREAMQLFEQTAGKDTPLLVGALARLGKILVKRGQLAEAQDSFHRAYKLEAMKDALDLVEIMDIHNQLVDTHVKPKGGALDRTGFKKYFSVVDLVLLRVRREMKQDGNAGAYYKIAGEVYVLGKSCSTGKPLLLEAKKLFEVEKSIDTSGLIRQCKDLIAYCDGTYHNSRYGNDDYEGPADNAKTRVPTSPRPTGSRAWGQQLPDVRGEL</sequence>
<protein>
    <recommendedName>
        <fullName evidence="5">Tetratricopeptide repeat protein 29</fullName>
    </recommendedName>
</protein>
<evidence type="ECO:0000313" key="8">
    <source>
        <dbReference type="EMBL" id="CAD9426907.1"/>
    </source>
</evidence>
<organism evidence="8">
    <name type="scientific">Alexandrium andersonii</name>
    <dbReference type="NCBI Taxonomy" id="327968"/>
    <lineage>
        <taxon>Eukaryota</taxon>
        <taxon>Sar</taxon>
        <taxon>Alveolata</taxon>
        <taxon>Dinophyceae</taxon>
        <taxon>Gonyaulacales</taxon>
        <taxon>Pyrocystaceae</taxon>
        <taxon>Alexandrium</taxon>
    </lineage>
</organism>
<dbReference type="EMBL" id="HBGQ01037363">
    <property type="protein sequence ID" value="CAD9426907.1"/>
    <property type="molecule type" value="Transcribed_RNA"/>
</dbReference>
<name>A0A7S2CJB3_9DINO</name>
<proteinExistence type="predicted"/>
<evidence type="ECO:0000256" key="6">
    <source>
        <dbReference type="PROSITE-ProRule" id="PRU00339"/>
    </source>
</evidence>
<keyword evidence="3" id="KW-0677">Repeat</keyword>
<evidence type="ECO:0000256" key="4">
    <source>
        <dbReference type="ARBA" id="ARBA00022803"/>
    </source>
</evidence>
<gene>
    <name evidence="8" type="ORF">AAND1436_LOCUS18398</name>
</gene>
<dbReference type="GO" id="GO:0005737">
    <property type="term" value="C:cytoplasm"/>
    <property type="evidence" value="ECO:0007669"/>
    <property type="project" value="UniProtKB-SubCell"/>
</dbReference>
<dbReference type="PANTHER" id="PTHR46630:SF1">
    <property type="entry name" value="TETRATRICOPEPTIDE REPEAT PROTEIN 29"/>
    <property type="match status" value="1"/>
</dbReference>
<dbReference type="AlphaFoldDB" id="A0A7S2CJB3"/>